<dbReference type="SUPFAM" id="SSF53756">
    <property type="entry name" value="UDP-Glycosyltransferase/glycogen phosphorylase"/>
    <property type="match status" value="1"/>
</dbReference>
<evidence type="ECO:0000256" key="1">
    <source>
        <dbReference type="ARBA" id="ARBA00022676"/>
    </source>
</evidence>
<organism evidence="4 5">
    <name type="scientific">Blautia fusiformis</name>
    <dbReference type="NCBI Taxonomy" id="2881264"/>
    <lineage>
        <taxon>Bacteria</taxon>
        <taxon>Bacillati</taxon>
        <taxon>Bacillota</taxon>
        <taxon>Clostridia</taxon>
        <taxon>Lachnospirales</taxon>
        <taxon>Lachnospiraceae</taxon>
        <taxon>Blautia</taxon>
    </lineage>
</organism>
<protein>
    <submittedName>
        <fullName evidence="4">Glycosyltransferase</fullName>
        <ecNumber evidence="4">2.4.-.-</ecNumber>
    </submittedName>
</protein>
<keyword evidence="1 4" id="KW-0328">Glycosyltransferase</keyword>
<feature type="domain" description="Glycosyl transferase family 1" evidence="3">
    <location>
        <begin position="222"/>
        <end position="375"/>
    </location>
</feature>
<evidence type="ECO:0000259" key="3">
    <source>
        <dbReference type="Pfam" id="PF00534"/>
    </source>
</evidence>
<evidence type="ECO:0000256" key="2">
    <source>
        <dbReference type="ARBA" id="ARBA00022679"/>
    </source>
</evidence>
<dbReference type="PANTHER" id="PTHR12526">
    <property type="entry name" value="GLYCOSYLTRANSFERASE"/>
    <property type="match status" value="1"/>
</dbReference>
<proteinExistence type="predicted"/>
<gene>
    <name evidence="4" type="ORF">LKD40_00105</name>
</gene>
<dbReference type="InterPro" id="IPR001296">
    <property type="entry name" value="Glyco_trans_1"/>
</dbReference>
<evidence type="ECO:0000313" key="4">
    <source>
        <dbReference type="EMBL" id="MCC2226224.1"/>
    </source>
</evidence>
<dbReference type="RefSeq" id="WP_110102084.1">
    <property type="nucleotide sequence ID" value="NZ_JAJEPT010000004.1"/>
</dbReference>
<reference evidence="4 5" key="1">
    <citation type="submission" date="2021-10" db="EMBL/GenBank/DDBJ databases">
        <title>Anaerobic single-cell dispensing facilitates the cultivation of human gut bacteria.</title>
        <authorList>
            <person name="Afrizal A."/>
        </authorList>
    </citation>
    <scope>NUCLEOTIDE SEQUENCE [LARGE SCALE GENOMIC DNA]</scope>
    <source>
        <strain evidence="4 5">CLA-AA-H217</strain>
    </source>
</reference>
<keyword evidence="2 4" id="KW-0808">Transferase</keyword>
<sequence length="409" mass="48640">MKTLYLLTNSFPYGDWEPYLETEIKYYDNFDEVYIFALQIRKEHLKRKRTVGNNVKVIPIMKASNKTYLLYSFRTLTDINLYKEFARLVKSRRLSVRNFVNMFVYFSRSHYEADLIDKKMKGHVNKESIFYSYRFEYQPYVAMLLKKKWELNSKIVSRAHRYDLYEEEHKGNYIPMREGILSKIDNIYPCSDHGTDYLRKRFPQYKQKVHTRFLGTIDHGEKEYLFNDKCYEIVSCSTVTKVKRLDLLINALSQIKAIPIKWTHYGDGILMDEIKKMAKDKLRDNIQYEFKGNVSNTELMKQYQDKNYYVFVNVSSSEGIPVSIMEATSFGIPCIATDAGGTKEIIRDKENGVLLSQNITANELTKKITDFCKLDSYQYKKNRNDARYFWNKKFNADYNYQKFINEISN</sequence>
<comment type="caution">
    <text evidence="4">The sequence shown here is derived from an EMBL/GenBank/DDBJ whole genome shotgun (WGS) entry which is preliminary data.</text>
</comment>
<dbReference type="AlphaFoldDB" id="A0AAW4W4Z8"/>
<keyword evidence="5" id="KW-1185">Reference proteome</keyword>
<accession>A0AAW4W4Z8</accession>
<dbReference type="GO" id="GO:0016757">
    <property type="term" value="F:glycosyltransferase activity"/>
    <property type="evidence" value="ECO:0007669"/>
    <property type="project" value="UniProtKB-KW"/>
</dbReference>
<dbReference type="Pfam" id="PF00534">
    <property type="entry name" value="Glycos_transf_1"/>
    <property type="match status" value="1"/>
</dbReference>
<name>A0AAW4W4Z8_9FIRM</name>
<dbReference type="EMBL" id="JAJEQQ010000001">
    <property type="protein sequence ID" value="MCC2226224.1"/>
    <property type="molecule type" value="Genomic_DNA"/>
</dbReference>
<evidence type="ECO:0000313" key="5">
    <source>
        <dbReference type="Proteomes" id="UP001198612"/>
    </source>
</evidence>
<dbReference type="EC" id="2.4.-.-" evidence="4"/>
<dbReference type="Gene3D" id="3.40.50.2000">
    <property type="entry name" value="Glycogen Phosphorylase B"/>
    <property type="match status" value="2"/>
</dbReference>
<dbReference type="PANTHER" id="PTHR12526:SF629">
    <property type="entry name" value="TEICHURONIC ACID BIOSYNTHESIS GLYCOSYLTRANSFERASE TUAH-RELATED"/>
    <property type="match status" value="1"/>
</dbReference>
<dbReference type="Proteomes" id="UP001198612">
    <property type="component" value="Unassembled WGS sequence"/>
</dbReference>